<evidence type="ECO:0000313" key="2">
    <source>
        <dbReference type="EMBL" id="GAA3358438.1"/>
    </source>
</evidence>
<protein>
    <submittedName>
        <fullName evidence="2">Enoyl-CoA hydratase-related protein</fullName>
    </submittedName>
</protein>
<comment type="similarity">
    <text evidence="1">Belongs to the enoyl-CoA hydratase/isomerase family.</text>
</comment>
<proteinExistence type="inferred from homology"/>
<evidence type="ECO:0000313" key="3">
    <source>
        <dbReference type="Proteomes" id="UP001500483"/>
    </source>
</evidence>
<dbReference type="InterPro" id="IPR051053">
    <property type="entry name" value="ECH/Chromodomain_protein"/>
</dbReference>
<gene>
    <name evidence="2" type="ORF">GCM10020366_30500</name>
</gene>
<dbReference type="Gene3D" id="3.90.226.10">
    <property type="entry name" value="2-enoyl-CoA Hydratase, Chain A, domain 1"/>
    <property type="match status" value="1"/>
</dbReference>
<dbReference type="InterPro" id="IPR014748">
    <property type="entry name" value="Enoyl-CoA_hydra_C"/>
</dbReference>
<dbReference type="SUPFAM" id="SSF52096">
    <property type="entry name" value="ClpP/crotonase"/>
    <property type="match status" value="1"/>
</dbReference>
<dbReference type="PANTHER" id="PTHR43684">
    <property type="match status" value="1"/>
</dbReference>
<dbReference type="Gene3D" id="1.10.12.10">
    <property type="entry name" value="Lyase 2-enoyl-coa Hydratase, Chain A, domain 2"/>
    <property type="match status" value="1"/>
</dbReference>
<dbReference type="Pfam" id="PF00378">
    <property type="entry name" value="ECH_1"/>
    <property type="match status" value="1"/>
</dbReference>
<name>A0ABP6RP68_9PSEU</name>
<dbReference type="Proteomes" id="UP001500483">
    <property type="component" value="Unassembled WGS sequence"/>
</dbReference>
<accession>A0ABP6RP68</accession>
<organism evidence="2 3">
    <name type="scientific">Saccharopolyspora gregorii</name>
    <dbReference type="NCBI Taxonomy" id="33914"/>
    <lineage>
        <taxon>Bacteria</taxon>
        <taxon>Bacillati</taxon>
        <taxon>Actinomycetota</taxon>
        <taxon>Actinomycetes</taxon>
        <taxon>Pseudonocardiales</taxon>
        <taxon>Pseudonocardiaceae</taxon>
        <taxon>Saccharopolyspora</taxon>
    </lineage>
</organism>
<dbReference type="CDD" id="cd06558">
    <property type="entry name" value="crotonase-like"/>
    <property type="match status" value="1"/>
</dbReference>
<sequence>MPEDDEILVEHRDAVLLLTFNRPDRLNAWTPSMRRRYFDLLEEADADPSVRAVVVTGAGRGFCAGTDLSALGDTPEPDVDERAISLSIRIRKPIIAAINGPVAGIGLVAALFADVRFAAEDAKFTTAFSRRGLVAEHGISWLLPKLVGAGAALDLMLSARTLPGTEAHRMGLVDRVLPASEVLAAALEYAHVLATECSPASLADIKEQIYSGLDSGLETARADASNRMVTAFGRPDVREGVRSFHERRRPDFPPLGG</sequence>
<keyword evidence="3" id="KW-1185">Reference proteome</keyword>
<dbReference type="InterPro" id="IPR001753">
    <property type="entry name" value="Enoyl-CoA_hydra/iso"/>
</dbReference>
<reference evidence="3" key="1">
    <citation type="journal article" date="2019" name="Int. J. Syst. Evol. Microbiol.">
        <title>The Global Catalogue of Microorganisms (GCM) 10K type strain sequencing project: providing services to taxonomists for standard genome sequencing and annotation.</title>
        <authorList>
            <consortium name="The Broad Institute Genomics Platform"/>
            <consortium name="The Broad Institute Genome Sequencing Center for Infectious Disease"/>
            <person name="Wu L."/>
            <person name="Ma J."/>
        </authorList>
    </citation>
    <scope>NUCLEOTIDE SEQUENCE [LARGE SCALE GENOMIC DNA]</scope>
    <source>
        <strain evidence="3">JCM 9687</strain>
    </source>
</reference>
<dbReference type="InterPro" id="IPR029045">
    <property type="entry name" value="ClpP/crotonase-like_dom_sf"/>
</dbReference>
<evidence type="ECO:0000256" key="1">
    <source>
        <dbReference type="ARBA" id="ARBA00005254"/>
    </source>
</evidence>
<dbReference type="EMBL" id="BAAAYK010000038">
    <property type="protein sequence ID" value="GAA3358438.1"/>
    <property type="molecule type" value="Genomic_DNA"/>
</dbReference>
<dbReference type="PANTHER" id="PTHR43684:SF4">
    <property type="entry name" value="ENOYL-COA HYDRATASE_ISOMERASE FAMILY PROTEIN (AFU_ORTHOLOGUE AFUA_1G01890)"/>
    <property type="match status" value="1"/>
</dbReference>
<dbReference type="RefSeq" id="WP_224966166.1">
    <property type="nucleotide sequence ID" value="NZ_BAAAYK010000038.1"/>
</dbReference>
<comment type="caution">
    <text evidence="2">The sequence shown here is derived from an EMBL/GenBank/DDBJ whole genome shotgun (WGS) entry which is preliminary data.</text>
</comment>